<keyword evidence="6 7" id="KW-0472">Membrane</keyword>
<dbReference type="Proteomes" id="UP000822688">
    <property type="component" value="Chromosome 8"/>
</dbReference>
<feature type="transmembrane region" description="Helical" evidence="7">
    <location>
        <begin position="87"/>
        <end position="105"/>
    </location>
</feature>
<comment type="caution">
    <text evidence="8">The sequence shown here is derived from an EMBL/GenBank/DDBJ whole genome shotgun (WGS) entry which is preliminary data.</text>
</comment>
<dbReference type="AlphaFoldDB" id="A0A8T0GY50"/>
<comment type="similarity">
    <text evidence="7">Belongs to the inorganic phosphate transporter (PiT) (TC 2.A.20) family.</text>
</comment>
<comment type="subcellular location">
    <subcellularLocation>
        <location evidence="1 7">Membrane</location>
        <topology evidence="1 7">Multi-pass membrane protein</topology>
    </subcellularLocation>
</comment>
<dbReference type="GO" id="GO:0005315">
    <property type="term" value="F:phosphate transmembrane transporter activity"/>
    <property type="evidence" value="ECO:0007669"/>
    <property type="project" value="InterPro"/>
</dbReference>
<keyword evidence="2 7" id="KW-0813">Transport</keyword>
<feature type="transmembrane region" description="Helical" evidence="7">
    <location>
        <begin position="151"/>
        <end position="175"/>
    </location>
</feature>
<dbReference type="PANTHER" id="PTHR11101:SF94">
    <property type="entry name" value="PHOSPHATE TRANSPORTER"/>
    <property type="match status" value="1"/>
</dbReference>
<keyword evidence="3 7" id="KW-0592">Phosphate transport</keyword>
<evidence type="ECO:0000313" key="9">
    <source>
        <dbReference type="Proteomes" id="UP000822688"/>
    </source>
</evidence>
<evidence type="ECO:0000256" key="4">
    <source>
        <dbReference type="ARBA" id="ARBA00022692"/>
    </source>
</evidence>
<sequence>MAVLEEYVWLVVVGAFVAFGFGFGTGSNDVANAFGTSVGSKTLTLRQALLIAAVFEFTGALLLGRVSTNTIAGGIADINAFVENPEVYAYGMVCALLVGTIWQIFSSYMGLNTSATHTIIGAIIGFALVWDGGNAVVWAQKDKGSFPPYKGVVSIVMAWFVAPVLTGAASALIFATVRFLVLRRKNAYTLSFWCLPPMVLVTVFINIYFVFTKGAKKSLSSAGDWSDAKSAWISIVIAVGIAALTAVIVLPLLKRHCEKLFDANGRPIAHVDGTRIEEGEPKGTELRGEGEQVAIDTLELGPGNEPLKAAWHQRAWKGATHGLNVDIHKVVKTDAKVNAIHERAEVFEPRVEYAFSYLQVFSAICVIFAHGAGEVGYMAGPLAAIWDVYQSGKLSKNVSPPVWIVLIGACGLVVGLATYGYNVTRAMGVSLAKLTPTRGFAAELATALVIMIAAQYGLPQSSSQCVTGAIVGVGLLEGTEGVNWRQFGRQFASWVSTLAVVGLGVAALFAQGVYAPGAIESRHVQTYKMEMGTINNALYKDFNATLQQYQVAATAGAIPTLTATQWAVLNATVAKNAKTVKTYIDTAKPVPVPVKNVTSTFKQTLALMQNYTLFTLGQVNLYPGVPLCNNADPASIAAQNFTEACRAPKLLP</sequence>
<organism evidence="8 9">
    <name type="scientific">Ceratodon purpureus</name>
    <name type="common">Fire moss</name>
    <name type="synonym">Dicranum purpureum</name>
    <dbReference type="NCBI Taxonomy" id="3225"/>
    <lineage>
        <taxon>Eukaryota</taxon>
        <taxon>Viridiplantae</taxon>
        <taxon>Streptophyta</taxon>
        <taxon>Embryophyta</taxon>
        <taxon>Bryophyta</taxon>
        <taxon>Bryophytina</taxon>
        <taxon>Bryopsida</taxon>
        <taxon>Dicranidae</taxon>
        <taxon>Pseudoditrichales</taxon>
        <taxon>Ditrichaceae</taxon>
        <taxon>Ceratodon</taxon>
    </lineage>
</organism>
<evidence type="ECO:0000256" key="7">
    <source>
        <dbReference type="RuleBase" id="RU363058"/>
    </source>
</evidence>
<dbReference type="GO" id="GO:0035435">
    <property type="term" value="P:phosphate ion transmembrane transport"/>
    <property type="evidence" value="ECO:0007669"/>
    <property type="project" value="TreeGrafter"/>
</dbReference>
<proteinExistence type="inferred from homology"/>
<evidence type="ECO:0000256" key="5">
    <source>
        <dbReference type="ARBA" id="ARBA00022989"/>
    </source>
</evidence>
<name>A0A8T0GY50_CERPU</name>
<dbReference type="EMBL" id="CM026429">
    <property type="protein sequence ID" value="KAG0564616.1"/>
    <property type="molecule type" value="Genomic_DNA"/>
</dbReference>
<feature type="transmembrane region" description="Helical" evidence="7">
    <location>
        <begin position="187"/>
        <end position="211"/>
    </location>
</feature>
<feature type="transmembrane region" description="Helical" evidence="7">
    <location>
        <begin position="117"/>
        <end position="139"/>
    </location>
</feature>
<evidence type="ECO:0000313" key="8">
    <source>
        <dbReference type="EMBL" id="KAG0564616.1"/>
    </source>
</evidence>
<comment type="function">
    <text evidence="7">Sodium-phosphate symporter.</text>
</comment>
<accession>A0A8T0GY50</accession>
<keyword evidence="4 7" id="KW-0812">Transmembrane</keyword>
<keyword evidence="9" id="KW-1185">Reference proteome</keyword>
<keyword evidence="5 7" id="KW-1133">Transmembrane helix</keyword>
<evidence type="ECO:0000256" key="2">
    <source>
        <dbReference type="ARBA" id="ARBA00022448"/>
    </source>
</evidence>
<feature type="transmembrane region" description="Helical" evidence="7">
    <location>
        <begin position="401"/>
        <end position="419"/>
    </location>
</feature>
<gene>
    <name evidence="8" type="ORF">KC19_8G125600</name>
</gene>
<feature type="transmembrane region" description="Helical" evidence="7">
    <location>
        <begin position="6"/>
        <end position="27"/>
    </location>
</feature>
<evidence type="ECO:0000256" key="6">
    <source>
        <dbReference type="ARBA" id="ARBA00023136"/>
    </source>
</evidence>
<dbReference type="InterPro" id="IPR001204">
    <property type="entry name" value="Phos_transporter"/>
</dbReference>
<dbReference type="PANTHER" id="PTHR11101">
    <property type="entry name" value="PHOSPHATE TRANSPORTER"/>
    <property type="match status" value="1"/>
</dbReference>
<feature type="transmembrane region" description="Helical" evidence="7">
    <location>
        <begin position="231"/>
        <end position="253"/>
    </location>
</feature>
<evidence type="ECO:0000256" key="3">
    <source>
        <dbReference type="ARBA" id="ARBA00022592"/>
    </source>
</evidence>
<evidence type="ECO:0000256" key="1">
    <source>
        <dbReference type="ARBA" id="ARBA00004141"/>
    </source>
</evidence>
<protein>
    <recommendedName>
        <fullName evidence="7">Phosphate transporter</fullName>
    </recommendedName>
</protein>
<dbReference type="GO" id="GO:0016020">
    <property type="term" value="C:membrane"/>
    <property type="evidence" value="ECO:0007669"/>
    <property type="project" value="UniProtKB-SubCell"/>
</dbReference>
<reference evidence="8" key="1">
    <citation type="submission" date="2020-06" db="EMBL/GenBank/DDBJ databases">
        <title>WGS assembly of Ceratodon purpureus strain R40.</title>
        <authorList>
            <person name="Carey S.B."/>
            <person name="Jenkins J."/>
            <person name="Shu S."/>
            <person name="Lovell J.T."/>
            <person name="Sreedasyam A."/>
            <person name="Maumus F."/>
            <person name="Tiley G.P."/>
            <person name="Fernandez-Pozo N."/>
            <person name="Barry K."/>
            <person name="Chen C."/>
            <person name="Wang M."/>
            <person name="Lipzen A."/>
            <person name="Daum C."/>
            <person name="Saski C.A."/>
            <person name="Payton A.C."/>
            <person name="Mcbreen J.C."/>
            <person name="Conrad R.E."/>
            <person name="Kollar L.M."/>
            <person name="Olsson S."/>
            <person name="Huttunen S."/>
            <person name="Landis J.B."/>
            <person name="Wickett N.J."/>
            <person name="Johnson M.G."/>
            <person name="Rensing S.A."/>
            <person name="Grimwood J."/>
            <person name="Schmutz J."/>
            <person name="Mcdaniel S.F."/>
        </authorList>
    </citation>
    <scope>NUCLEOTIDE SEQUENCE</scope>
    <source>
        <strain evidence="8">R40</strain>
    </source>
</reference>
<feature type="transmembrane region" description="Helical" evidence="7">
    <location>
        <begin position="491"/>
        <end position="514"/>
    </location>
</feature>
<dbReference type="Pfam" id="PF01384">
    <property type="entry name" value="PHO4"/>
    <property type="match status" value="1"/>
</dbReference>